<dbReference type="Proteomes" id="UP000029738">
    <property type="component" value="Unassembled WGS sequence"/>
</dbReference>
<dbReference type="Gene3D" id="2.60.200.30">
    <property type="entry name" value="Probable inorganic polyphosphate/atp-NAD kinase, domain 2"/>
    <property type="match status" value="1"/>
</dbReference>
<organism evidence="8">
    <name type="scientific">Tolypothrix bouteillei VB521301</name>
    <dbReference type="NCBI Taxonomy" id="1479485"/>
    <lineage>
        <taxon>Bacteria</taxon>
        <taxon>Bacillati</taxon>
        <taxon>Cyanobacteriota</taxon>
        <taxon>Cyanophyceae</taxon>
        <taxon>Nostocales</taxon>
        <taxon>Tolypothrichaceae</taxon>
        <taxon>Tolypothrix</taxon>
    </lineage>
</organism>
<keyword evidence="6" id="KW-0067">ATP-binding</keyword>
<feature type="binding site" evidence="6">
    <location>
        <begin position="192"/>
        <end position="197"/>
    </location>
    <ligand>
        <name>NAD(+)</name>
        <dbReference type="ChEBI" id="CHEBI:57540"/>
    </ligand>
</feature>
<comment type="catalytic activity">
    <reaction evidence="5 6">
        <text>NAD(+) + ATP = ADP + NADP(+) + H(+)</text>
        <dbReference type="Rhea" id="RHEA:18629"/>
        <dbReference type="ChEBI" id="CHEBI:15378"/>
        <dbReference type="ChEBI" id="CHEBI:30616"/>
        <dbReference type="ChEBI" id="CHEBI:57540"/>
        <dbReference type="ChEBI" id="CHEBI:58349"/>
        <dbReference type="ChEBI" id="CHEBI:456216"/>
        <dbReference type="EC" id="2.7.1.23"/>
    </reaction>
</comment>
<keyword evidence="6" id="KW-0963">Cytoplasm</keyword>
<dbReference type="EMBL" id="JHEG02000019">
    <property type="protein sequence ID" value="KIE13152.1"/>
    <property type="molecule type" value="Genomic_DNA"/>
</dbReference>
<dbReference type="InterPro" id="IPR017438">
    <property type="entry name" value="ATP-NAD_kinase_N"/>
</dbReference>
<gene>
    <name evidence="8" type="primary">ppnK</name>
    <name evidence="6" type="synonym">nadK</name>
    <name evidence="8" type="ORF">DA73_0207080</name>
    <name evidence="7" type="ORF">DA73_0400022100</name>
</gene>
<dbReference type="RefSeq" id="WP_038093173.1">
    <property type="nucleotide sequence ID" value="NZ_JHEG04000001.1"/>
</dbReference>
<dbReference type="GO" id="GO:0019674">
    <property type="term" value="P:NAD+ metabolic process"/>
    <property type="evidence" value="ECO:0007669"/>
    <property type="project" value="InterPro"/>
</dbReference>
<proteinExistence type="inferred from homology"/>
<reference evidence="8" key="1">
    <citation type="journal article" date="2015" name="Genome Announc.">
        <title>Draft Genome Sequence of Tolypothrix boutellei Strain VB521301.</title>
        <authorList>
            <person name="Chandrababunaidu M.M."/>
            <person name="Singh D."/>
            <person name="Sen D."/>
            <person name="Bhan S."/>
            <person name="Das S."/>
            <person name="Gupta A."/>
            <person name="Adhikary S.P."/>
            <person name="Tripathy S."/>
        </authorList>
    </citation>
    <scope>NUCLEOTIDE SEQUENCE</scope>
    <source>
        <strain evidence="8">VB521301</strain>
    </source>
</reference>
<dbReference type="Pfam" id="PF01513">
    <property type="entry name" value="NAD_kinase"/>
    <property type="match status" value="1"/>
</dbReference>
<feature type="binding site" evidence="6">
    <location>
        <position position="181"/>
    </location>
    <ligand>
        <name>NAD(+)</name>
        <dbReference type="ChEBI" id="CHEBI:57540"/>
    </ligand>
</feature>
<evidence type="ECO:0000313" key="9">
    <source>
        <dbReference type="Proteomes" id="UP000029738"/>
    </source>
</evidence>
<dbReference type="GO" id="GO:0005524">
    <property type="term" value="F:ATP binding"/>
    <property type="evidence" value="ECO:0007669"/>
    <property type="project" value="UniProtKB-KW"/>
</dbReference>
<sequence length="307" mass="33780">MDLKQVIIAYKARDPQSKRWAEICAKQLESRQCQVLMGPSGPKDNPYPVFLASAGQPIDMALILGGDGTVLTGARHLASAGIPILAVNVGGHLGFLTESPEEFKDTEKVWERLLEDRYAIQRRMMLQAAVFEGNSTNSEPVSDRFFALNEMCVKPASADRMITSILEMEIDGEVVDQYQGDGLIISTPTGSTGYTVSANGPIVHDGMEAITITPICPMSLSSRPLILPPGSVVSVWPLGDYDLSTKLWTDGVLATSIWPGHRVDIRMADSRAKFIILRENNSYYQTLREKLLWAGTRIHYSSNNHAN</sequence>
<comment type="caution">
    <text evidence="8">The sequence shown here is derived from an EMBL/GenBank/DDBJ whole genome shotgun (WGS) entry which is preliminary data.</text>
</comment>
<dbReference type="STRING" id="1479485.DA73_0207080"/>
<name>A0A0C1NEB0_9CYAN</name>
<comment type="cofactor">
    <cofactor evidence="6">
        <name>a divalent metal cation</name>
        <dbReference type="ChEBI" id="CHEBI:60240"/>
    </cofactor>
</comment>
<dbReference type="Gene3D" id="3.40.50.10330">
    <property type="entry name" value="Probable inorganic polyphosphate/atp-NAD kinase, domain 1"/>
    <property type="match status" value="1"/>
</dbReference>
<dbReference type="GO" id="GO:0006741">
    <property type="term" value="P:NADP+ biosynthetic process"/>
    <property type="evidence" value="ECO:0007669"/>
    <property type="project" value="UniProtKB-UniRule"/>
</dbReference>
<keyword evidence="6" id="KW-0547">Nucleotide-binding</keyword>
<evidence type="ECO:0000256" key="1">
    <source>
        <dbReference type="ARBA" id="ARBA00022679"/>
    </source>
</evidence>
<feature type="binding site" evidence="6">
    <location>
        <position position="160"/>
    </location>
    <ligand>
        <name>NAD(+)</name>
        <dbReference type="ChEBI" id="CHEBI:57540"/>
    </ligand>
</feature>
<evidence type="ECO:0000256" key="6">
    <source>
        <dbReference type="HAMAP-Rule" id="MF_00361"/>
    </source>
</evidence>
<evidence type="ECO:0000313" key="7">
    <source>
        <dbReference type="EMBL" id="KAF3887882.1"/>
    </source>
</evidence>
<dbReference type="InterPro" id="IPR016064">
    <property type="entry name" value="NAD/diacylglycerol_kinase_sf"/>
</dbReference>
<dbReference type="GO" id="GO:0046872">
    <property type="term" value="F:metal ion binding"/>
    <property type="evidence" value="ECO:0007669"/>
    <property type="project" value="UniProtKB-UniRule"/>
</dbReference>
<evidence type="ECO:0000256" key="5">
    <source>
        <dbReference type="ARBA" id="ARBA00047925"/>
    </source>
</evidence>
<feature type="active site" description="Proton acceptor" evidence="6">
    <location>
        <position position="67"/>
    </location>
</feature>
<accession>A0A0C1NEB0</accession>
<dbReference type="GO" id="GO:0005737">
    <property type="term" value="C:cytoplasm"/>
    <property type="evidence" value="ECO:0007669"/>
    <property type="project" value="UniProtKB-SubCell"/>
</dbReference>
<dbReference type="GO" id="GO:0051287">
    <property type="term" value="F:NAD binding"/>
    <property type="evidence" value="ECO:0007669"/>
    <property type="project" value="UniProtKB-ARBA"/>
</dbReference>
<comment type="caution">
    <text evidence="6">Lacks conserved residue(s) required for the propagation of feature annotation.</text>
</comment>
<reference evidence="7" key="2">
    <citation type="submission" date="2019-11" db="EMBL/GenBank/DDBJ databases">
        <title>Improved Assembly of Tolypothrix boutellei genome.</title>
        <authorList>
            <person name="Sarangi A.N."/>
            <person name="Mukherjee M."/>
            <person name="Ghosh S."/>
            <person name="Singh D."/>
            <person name="Das A."/>
            <person name="Kant S."/>
            <person name="Prusty A."/>
            <person name="Tripathy S."/>
        </authorList>
    </citation>
    <scope>NUCLEOTIDE SEQUENCE</scope>
    <source>
        <strain evidence="7">VB521301</strain>
    </source>
</reference>
<dbReference type="InterPro" id="IPR002504">
    <property type="entry name" value="NADK"/>
</dbReference>
<keyword evidence="3 6" id="KW-0521">NADP</keyword>
<keyword evidence="2 6" id="KW-0418">Kinase</keyword>
<evidence type="ECO:0000313" key="8">
    <source>
        <dbReference type="EMBL" id="KIE13152.1"/>
    </source>
</evidence>
<dbReference type="EMBL" id="JHEG04000001">
    <property type="protein sequence ID" value="KAF3887882.1"/>
    <property type="molecule type" value="Genomic_DNA"/>
</dbReference>
<evidence type="ECO:0000256" key="2">
    <source>
        <dbReference type="ARBA" id="ARBA00022777"/>
    </source>
</evidence>
<dbReference type="PANTHER" id="PTHR20275:SF0">
    <property type="entry name" value="NAD KINASE"/>
    <property type="match status" value="1"/>
</dbReference>
<evidence type="ECO:0000256" key="3">
    <source>
        <dbReference type="ARBA" id="ARBA00022857"/>
    </source>
</evidence>
<protein>
    <recommendedName>
        <fullName evidence="6">NAD kinase</fullName>
        <ecNumber evidence="6">2.7.1.23</ecNumber>
    </recommendedName>
    <alternativeName>
        <fullName evidence="6">ATP-dependent NAD kinase</fullName>
    </alternativeName>
</protein>
<comment type="function">
    <text evidence="6">Involved in the regulation of the intracellular balance of NAD and NADP, and is a key enzyme in the biosynthesis of NADP. Catalyzes specifically the phosphorylation on 2'-hydroxyl of the adenosine moiety of NAD to yield NADP.</text>
</comment>
<feature type="binding site" evidence="6">
    <location>
        <begin position="67"/>
        <end position="68"/>
    </location>
    <ligand>
        <name>NAD(+)</name>
        <dbReference type="ChEBI" id="CHEBI:57540"/>
    </ligand>
</feature>
<dbReference type="OrthoDB" id="9774737at2"/>
<dbReference type="PANTHER" id="PTHR20275">
    <property type="entry name" value="NAD KINASE"/>
    <property type="match status" value="1"/>
</dbReference>
<dbReference type="HAMAP" id="MF_00361">
    <property type="entry name" value="NAD_kinase"/>
    <property type="match status" value="1"/>
</dbReference>
<comment type="similarity">
    <text evidence="6">Belongs to the NAD kinase family.</text>
</comment>
<keyword evidence="1 6" id="KW-0808">Transferase</keyword>
<dbReference type="GO" id="GO:0003951">
    <property type="term" value="F:NAD+ kinase activity"/>
    <property type="evidence" value="ECO:0007669"/>
    <property type="project" value="UniProtKB-UniRule"/>
</dbReference>
<dbReference type="InterPro" id="IPR017437">
    <property type="entry name" value="ATP-NAD_kinase_PpnK-typ_C"/>
</dbReference>
<dbReference type="NCBIfam" id="NF002731">
    <property type="entry name" value="PRK02645.1"/>
    <property type="match status" value="1"/>
</dbReference>
<keyword evidence="4 6" id="KW-0520">NAD</keyword>
<dbReference type="AlphaFoldDB" id="A0A0C1NEB0"/>
<comment type="subcellular location">
    <subcellularLocation>
        <location evidence="6">Cytoplasm</location>
    </subcellularLocation>
</comment>
<keyword evidence="9" id="KW-1185">Reference proteome</keyword>
<dbReference type="SUPFAM" id="SSF111331">
    <property type="entry name" value="NAD kinase/diacylglycerol kinase-like"/>
    <property type="match status" value="1"/>
</dbReference>
<evidence type="ECO:0000256" key="4">
    <source>
        <dbReference type="ARBA" id="ARBA00023027"/>
    </source>
</evidence>
<dbReference type="Pfam" id="PF20143">
    <property type="entry name" value="NAD_kinase_C"/>
    <property type="match status" value="1"/>
</dbReference>
<dbReference type="EC" id="2.7.1.23" evidence="6"/>
<feature type="binding site" evidence="6">
    <location>
        <begin position="149"/>
        <end position="150"/>
    </location>
    <ligand>
        <name>NAD(+)</name>
        <dbReference type="ChEBI" id="CHEBI:57540"/>
    </ligand>
</feature>